<dbReference type="AlphaFoldDB" id="A0A0F8Z9N5"/>
<reference evidence="1" key="1">
    <citation type="journal article" date="2015" name="Nature">
        <title>Complex archaea that bridge the gap between prokaryotes and eukaryotes.</title>
        <authorList>
            <person name="Spang A."/>
            <person name="Saw J.H."/>
            <person name="Jorgensen S.L."/>
            <person name="Zaremba-Niedzwiedzka K."/>
            <person name="Martijn J."/>
            <person name="Lind A.E."/>
            <person name="van Eijk R."/>
            <person name="Schleper C."/>
            <person name="Guy L."/>
            <person name="Ettema T.J."/>
        </authorList>
    </citation>
    <scope>NUCLEOTIDE SEQUENCE</scope>
</reference>
<organism evidence="1">
    <name type="scientific">marine sediment metagenome</name>
    <dbReference type="NCBI Taxonomy" id="412755"/>
    <lineage>
        <taxon>unclassified sequences</taxon>
        <taxon>metagenomes</taxon>
        <taxon>ecological metagenomes</taxon>
    </lineage>
</organism>
<evidence type="ECO:0000313" key="1">
    <source>
        <dbReference type="EMBL" id="KKK90428.1"/>
    </source>
</evidence>
<name>A0A0F8Z9N5_9ZZZZ</name>
<proteinExistence type="predicted"/>
<sequence>MISEADMQQVVVACEDCGLLYQDFPMDVTIPNEQWAVLTGYRDGEGILCGACIIQRGVGKYIVARLRFEWRVRDAA</sequence>
<comment type="caution">
    <text evidence="1">The sequence shown here is derived from an EMBL/GenBank/DDBJ whole genome shotgun (WGS) entry which is preliminary data.</text>
</comment>
<accession>A0A0F8Z9N5</accession>
<gene>
    <name evidence="1" type="ORF">LCGC14_2723100</name>
</gene>
<dbReference type="EMBL" id="LAZR01049106">
    <property type="protein sequence ID" value="KKK90428.1"/>
    <property type="molecule type" value="Genomic_DNA"/>
</dbReference>
<protein>
    <submittedName>
        <fullName evidence="1">Uncharacterized protein</fullName>
    </submittedName>
</protein>